<reference evidence="2" key="1">
    <citation type="submission" date="2021-05" db="EMBL/GenBank/DDBJ databases">
        <authorList>
            <person name="Alioto T."/>
            <person name="Alioto T."/>
            <person name="Gomez Garrido J."/>
        </authorList>
    </citation>
    <scope>NUCLEOTIDE SEQUENCE</scope>
</reference>
<organism evidence="2">
    <name type="scientific">Cacopsylla melanoneura</name>
    <dbReference type="NCBI Taxonomy" id="428564"/>
    <lineage>
        <taxon>Eukaryota</taxon>
        <taxon>Metazoa</taxon>
        <taxon>Ecdysozoa</taxon>
        <taxon>Arthropoda</taxon>
        <taxon>Hexapoda</taxon>
        <taxon>Insecta</taxon>
        <taxon>Pterygota</taxon>
        <taxon>Neoptera</taxon>
        <taxon>Paraneoptera</taxon>
        <taxon>Hemiptera</taxon>
        <taxon>Sternorrhyncha</taxon>
        <taxon>Psylloidea</taxon>
        <taxon>Psyllidae</taxon>
        <taxon>Psyllinae</taxon>
        <taxon>Cacopsylla</taxon>
    </lineage>
</organism>
<evidence type="ECO:0000313" key="2">
    <source>
        <dbReference type="EMBL" id="CAG6792202.1"/>
    </source>
</evidence>
<feature type="transmembrane region" description="Helical" evidence="1">
    <location>
        <begin position="56"/>
        <end position="86"/>
    </location>
</feature>
<name>A0A8D9C0A6_9HEMI</name>
<keyword evidence="1" id="KW-1133">Transmembrane helix</keyword>
<keyword evidence="1" id="KW-0472">Membrane</keyword>
<feature type="transmembrane region" description="Helical" evidence="1">
    <location>
        <begin position="92"/>
        <end position="113"/>
    </location>
</feature>
<dbReference type="AlphaFoldDB" id="A0A8D9C0A6"/>
<keyword evidence="1" id="KW-0812">Transmembrane</keyword>
<dbReference type="EMBL" id="HBUF01680227">
    <property type="protein sequence ID" value="CAG6792202.1"/>
    <property type="molecule type" value="Transcribed_RNA"/>
</dbReference>
<proteinExistence type="predicted"/>
<accession>A0A8D9C0A6</accession>
<protein>
    <submittedName>
        <fullName evidence="2">Uncharacterized protein</fullName>
    </submittedName>
</protein>
<evidence type="ECO:0000256" key="1">
    <source>
        <dbReference type="SAM" id="Phobius"/>
    </source>
</evidence>
<sequence>MCLRTTGLTSLLYPIKLDANIQHSASVILIYFVWTEDNIYLTFDKMEGTTDIPSPLILLVLLLFLSYSSSSVISPPLLFLLFLSYYSSSSSLIPPPLLFLLLLYYSSYSSLILDF</sequence>